<dbReference type="InParanoid" id="A0A1Z5JU55"/>
<name>A0A1Z5JU55_FISSO</name>
<dbReference type="EMBL" id="BDSP01000117">
    <property type="protein sequence ID" value="GAX17459.1"/>
    <property type="molecule type" value="Genomic_DNA"/>
</dbReference>
<dbReference type="Gene3D" id="3.40.50.1010">
    <property type="entry name" value="5'-nuclease"/>
    <property type="match status" value="1"/>
</dbReference>
<dbReference type="PROSITE" id="PS50800">
    <property type="entry name" value="SAP"/>
    <property type="match status" value="1"/>
</dbReference>
<dbReference type="AlphaFoldDB" id="A0A1Z5JU55"/>
<dbReference type="InterPro" id="IPR036361">
    <property type="entry name" value="SAP_dom_sf"/>
</dbReference>
<dbReference type="Gene3D" id="1.10.720.30">
    <property type="entry name" value="SAP domain"/>
    <property type="match status" value="1"/>
</dbReference>
<sequence length="425" mass="48713">MFEDMKAANYDVHMMQTVGRGEKCVDIQLAVEMLHFATVPHAYDIALLLTGDKDFMPAMIRTRQKGRKVGLVSMRKGCNRALYETAGVKDFDVCWMEEFIDEWVKPRNVQSEERSLYSTAFFVRIVADFIVHSNLPQVSSRDLGRYLKFLGLPGSDAQNSVLKELKTLYGGLSQFLASQIRYFIMHYREQGTFKEDSSDNSYFVSLNPDADTNARPPFWSGPEQEFFRQYTTDILEEQRLKAYHHSLMANHSPMRNMEIQPHEKRSKLPEDLTRDYSVLTVNDLKARCRERNLPVSGVKAQLLERIKQDNEKQIARLAEEKRRDRSPPPRSSSVVSSFDYLHDLVVEYVKARGGEATSRDVGRYLAANRGSKAKFGAYDDGMTALQELKERFGSLLSFVAVQSDLIATKAEETHDHSFFITLKGR</sequence>
<dbReference type="InterPro" id="IPR021139">
    <property type="entry name" value="NYN"/>
</dbReference>
<dbReference type="GO" id="GO:0004540">
    <property type="term" value="F:RNA nuclease activity"/>
    <property type="evidence" value="ECO:0007669"/>
    <property type="project" value="InterPro"/>
</dbReference>
<dbReference type="Pfam" id="PF02037">
    <property type="entry name" value="SAP"/>
    <property type="match status" value="1"/>
</dbReference>
<feature type="domain" description="SAP" evidence="1">
    <location>
        <begin position="276"/>
        <end position="310"/>
    </location>
</feature>
<dbReference type="InterPro" id="IPR003034">
    <property type="entry name" value="SAP_dom"/>
</dbReference>
<keyword evidence="3" id="KW-1185">Reference proteome</keyword>
<organism evidence="2 3">
    <name type="scientific">Fistulifera solaris</name>
    <name type="common">Oleaginous diatom</name>
    <dbReference type="NCBI Taxonomy" id="1519565"/>
    <lineage>
        <taxon>Eukaryota</taxon>
        <taxon>Sar</taxon>
        <taxon>Stramenopiles</taxon>
        <taxon>Ochrophyta</taxon>
        <taxon>Bacillariophyta</taxon>
        <taxon>Bacillariophyceae</taxon>
        <taxon>Bacillariophycidae</taxon>
        <taxon>Naviculales</taxon>
        <taxon>Naviculaceae</taxon>
        <taxon>Fistulifera</taxon>
    </lineage>
</organism>
<reference evidence="2 3" key="1">
    <citation type="journal article" date="2015" name="Plant Cell">
        <title>Oil accumulation by the oleaginous diatom Fistulifera solaris as revealed by the genome and transcriptome.</title>
        <authorList>
            <person name="Tanaka T."/>
            <person name="Maeda Y."/>
            <person name="Veluchamy A."/>
            <person name="Tanaka M."/>
            <person name="Abida H."/>
            <person name="Marechal E."/>
            <person name="Bowler C."/>
            <person name="Muto M."/>
            <person name="Sunaga Y."/>
            <person name="Tanaka M."/>
            <person name="Yoshino T."/>
            <person name="Taniguchi T."/>
            <person name="Fukuda Y."/>
            <person name="Nemoto M."/>
            <person name="Matsumoto M."/>
            <person name="Wong P.S."/>
            <person name="Aburatani S."/>
            <person name="Fujibuchi W."/>
        </authorList>
    </citation>
    <scope>NUCLEOTIDE SEQUENCE [LARGE SCALE GENOMIC DNA]</scope>
    <source>
        <strain evidence="2 3">JPCC DA0580</strain>
    </source>
</reference>
<dbReference type="SMART" id="SM00513">
    <property type="entry name" value="SAP"/>
    <property type="match status" value="1"/>
</dbReference>
<evidence type="ECO:0000259" key="1">
    <source>
        <dbReference type="PROSITE" id="PS50800"/>
    </source>
</evidence>
<evidence type="ECO:0000313" key="2">
    <source>
        <dbReference type="EMBL" id="GAX17459.1"/>
    </source>
</evidence>
<proteinExistence type="predicted"/>
<dbReference type="Proteomes" id="UP000198406">
    <property type="component" value="Unassembled WGS sequence"/>
</dbReference>
<dbReference type="OrthoDB" id="445357at2759"/>
<gene>
    <name evidence="2" type="ORF">FisN_5Hh109</name>
</gene>
<dbReference type="SUPFAM" id="SSF68906">
    <property type="entry name" value="SAP domain"/>
    <property type="match status" value="1"/>
</dbReference>
<dbReference type="Pfam" id="PF01936">
    <property type="entry name" value="NYN"/>
    <property type="match status" value="1"/>
</dbReference>
<accession>A0A1Z5JU55</accession>
<evidence type="ECO:0000313" key="3">
    <source>
        <dbReference type="Proteomes" id="UP000198406"/>
    </source>
</evidence>
<dbReference type="CDD" id="cd18722">
    <property type="entry name" value="PIN_NicB-like"/>
    <property type="match status" value="1"/>
</dbReference>
<protein>
    <recommendedName>
        <fullName evidence="1">SAP domain-containing protein</fullName>
    </recommendedName>
</protein>
<comment type="caution">
    <text evidence="2">The sequence shown here is derived from an EMBL/GenBank/DDBJ whole genome shotgun (WGS) entry which is preliminary data.</text>
</comment>